<dbReference type="Pfam" id="PF05930">
    <property type="entry name" value="Phage_AlpA"/>
    <property type="match status" value="1"/>
</dbReference>
<sequence>MSINTVNEIQSNSLRLIRLSSVISATGLPRSTLYKMMKCEKFPKNVMIGERSVAWVESEIEDWIKENIKRRS</sequence>
<proteinExistence type="predicted"/>
<dbReference type="InterPro" id="IPR010260">
    <property type="entry name" value="AlpA"/>
</dbReference>
<name>A0ABW6C9R7_RAHSY</name>
<protein>
    <submittedName>
        <fullName evidence="1">AlpA family transcriptional regulator</fullName>
    </submittedName>
</protein>
<dbReference type="Proteomes" id="UP001598201">
    <property type="component" value="Unassembled WGS sequence"/>
</dbReference>
<dbReference type="EMBL" id="JBHUCJ010000014">
    <property type="protein sequence ID" value="MFD3223553.1"/>
    <property type="molecule type" value="Genomic_DNA"/>
</dbReference>
<dbReference type="PANTHER" id="PTHR36154">
    <property type="entry name" value="DNA-BINDING TRANSCRIPTIONAL ACTIVATOR ALPA"/>
    <property type="match status" value="1"/>
</dbReference>
<comment type="caution">
    <text evidence="1">The sequence shown here is derived from an EMBL/GenBank/DDBJ whole genome shotgun (WGS) entry which is preliminary data.</text>
</comment>
<keyword evidence="2" id="KW-1185">Reference proteome</keyword>
<reference evidence="1 2" key="1">
    <citation type="submission" date="2024-09" db="EMBL/GenBank/DDBJ databases">
        <title>Genomes of Rahnella.</title>
        <authorList>
            <person name="Mnguni F.C."/>
            <person name="Shin G.Y."/>
            <person name="Coutinho T."/>
        </authorList>
    </citation>
    <scope>NUCLEOTIDE SEQUENCE [LARGE SCALE GENOMIC DNA]</scope>
    <source>
        <strain evidence="1 2">20WA0057</strain>
    </source>
</reference>
<gene>
    <name evidence="1" type="ORF">ACFPK4_08395</name>
</gene>
<organism evidence="1 2">
    <name type="scientific">Rahnella sp. (strain Y9602)</name>
    <dbReference type="NCBI Taxonomy" id="2703885"/>
    <lineage>
        <taxon>Bacteria</taxon>
        <taxon>Pseudomonadati</taxon>
        <taxon>Pseudomonadota</taxon>
        <taxon>Gammaproteobacteria</taxon>
        <taxon>Enterobacterales</taxon>
        <taxon>Yersiniaceae</taxon>
        <taxon>Rahnella</taxon>
    </lineage>
</organism>
<dbReference type="Gene3D" id="1.10.238.160">
    <property type="match status" value="1"/>
</dbReference>
<dbReference type="PANTHER" id="PTHR36154:SF1">
    <property type="entry name" value="DNA-BINDING TRANSCRIPTIONAL ACTIVATOR ALPA"/>
    <property type="match status" value="1"/>
</dbReference>
<dbReference type="InterPro" id="IPR052931">
    <property type="entry name" value="Prophage_regulatory_activator"/>
</dbReference>
<evidence type="ECO:0000313" key="2">
    <source>
        <dbReference type="Proteomes" id="UP001598201"/>
    </source>
</evidence>
<evidence type="ECO:0000313" key="1">
    <source>
        <dbReference type="EMBL" id="MFD3223553.1"/>
    </source>
</evidence>
<dbReference type="RefSeq" id="WP_072045072.1">
    <property type="nucleotide sequence ID" value="NZ_JAFMPD010000173.1"/>
</dbReference>
<accession>A0ABW6C9R7</accession>